<comment type="caution">
    <text evidence="2">The sequence shown here is derived from an EMBL/GenBank/DDBJ whole genome shotgun (WGS) entry which is preliminary data.</text>
</comment>
<evidence type="ECO:0000313" key="3">
    <source>
        <dbReference type="Proteomes" id="UP000229970"/>
    </source>
</evidence>
<gene>
    <name evidence="2" type="ORF">BHC46_12375</name>
</gene>
<reference evidence="2 3" key="1">
    <citation type="journal article" date="2017" name="MBio">
        <title>Type VI secretion-mediated competition in the bee gut microbiome.</title>
        <authorList>
            <person name="Steele M.I."/>
            <person name="Kwong W.K."/>
            <person name="Powell J.E."/>
            <person name="Whiteley M."/>
            <person name="Moran N.A."/>
        </authorList>
    </citation>
    <scope>NUCLEOTIDE SEQUENCE [LARGE SCALE GENOMIC DNA]</scope>
    <source>
        <strain evidence="2 3">Ruf1-X</strain>
    </source>
</reference>
<dbReference type="InterPro" id="IPR011604">
    <property type="entry name" value="PDDEXK-like_dom_sf"/>
</dbReference>
<dbReference type="Pfam" id="PF12684">
    <property type="entry name" value="DUF3799"/>
    <property type="match status" value="1"/>
</dbReference>
<evidence type="ECO:0000259" key="1">
    <source>
        <dbReference type="Pfam" id="PF12684"/>
    </source>
</evidence>
<protein>
    <submittedName>
        <fullName evidence="2">Exodeoxyribonuclease VIII</fullName>
    </submittedName>
</protein>
<dbReference type="EMBL" id="MEIP01000030">
    <property type="protein sequence ID" value="PIT43792.1"/>
    <property type="molecule type" value="Genomic_DNA"/>
</dbReference>
<name>A0A2N9XBA1_9NEIS</name>
<evidence type="ECO:0000313" key="2">
    <source>
        <dbReference type="EMBL" id="PIT43792.1"/>
    </source>
</evidence>
<sequence length="268" mass="30167">MSKIIYDLPNEEYHSSDAISKSGLDEIAHSPAHYKAMKEAQEDDKQDSDALIFGSAFHDYILLPNVFQQTYVVLPEDFNGRTKAGKAYLEELKEANKVILKREWMNDIEAMSASLANHPKSSTLLNGGSPEVSIFWKDKATGIDCRCRPDYIHSKGILVDLKTTLDASPKAFARTVVNHRYHVQDAFYSEGFKQATGAYPRGFVFIAVEKKPPYAVSCYELDGDAKSLGRELYENDLNTFLEAKTTDTWIAYSQEIETLSLPAWAFRG</sequence>
<dbReference type="InterPro" id="IPR024432">
    <property type="entry name" value="Put_RecE_PDDEXK-like_dom"/>
</dbReference>
<dbReference type="Proteomes" id="UP000229970">
    <property type="component" value="Unassembled WGS sequence"/>
</dbReference>
<proteinExistence type="predicted"/>
<dbReference type="Gene3D" id="3.90.320.10">
    <property type="match status" value="1"/>
</dbReference>
<accession>A0A2N9XBA1</accession>
<organism evidence="2 3">
    <name type="scientific">Snodgrassella alvi</name>
    <dbReference type="NCBI Taxonomy" id="1196083"/>
    <lineage>
        <taxon>Bacteria</taxon>
        <taxon>Pseudomonadati</taxon>
        <taxon>Pseudomonadota</taxon>
        <taxon>Betaproteobacteria</taxon>
        <taxon>Neisseriales</taxon>
        <taxon>Neisseriaceae</taxon>
        <taxon>Snodgrassella</taxon>
    </lineage>
</organism>
<feature type="domain" description="Putative exodeoxyribonuclease 8 PDDEXK-like" evidence="1">
    <location>
        <begin position="20"/>
        <end position="259"/>
    </location>
</feature>
<dbReference type="AlphaFoldDB" id="A0A2N9XBA1"/>